<reference evidence="4" key="2">
    <citation type="submission" date="2012-11" db="EMBL/GenBank/DDBJ databases">
        <authorList>
            <person name="Kuo A."/>
            <person name="Curtis B.A."/>
            <person name="Tanifuji G."/>
            <person name="Burki F."/>
            <person name="Gruber A."/>
            <person name="Irimia M."/>
            <person name="Maruyama S."/>
            <person name="Arias M.C."/>
            <person name="Ball S.G."/>
            <person name="Gile G.H."/>
            <person name="Hirakawa Y."/>
            <person name="Hopkins J.F."/>
            <person name="Rensing S.A."/>
            <person name="Schmutz J."/>
            <person name="Symeonidi A."/>
            <person name="Elias M."/>
            <person name="Eveleigh R.J."/>
            <person name="Herman E.K."/>
            <person name="Klute M.J."/>
            <person name="Nakayama T."/>
            <person name="Obornik M."/>
            <person name="Reyes-Prieto A."/>
            <person name="Armbrust E.V."/>
            <person name="Aves S.J."/>
            <person name="Beiko R.G."/>
            <person name="Coutinho P."/>
            <person name="Dacks J.B."/>
            <person name="Durnford D.G."/>
            <person name="Fast N.M."/>
            <person name="Green B.R."/>
            <person name="Grisdale C."/>
            <person name="Hempe F."/>
            <person name="Henrissat B."/>
            <person name="Hoppner M.P."/>
            <person name="Ishida K.-I."/>
            <person name="Kim E."/>
            <person name="Koreny L."/>
            <person name="Kroth P.G."/>
            <person name="Liu Y."/>
            <person name="Malik S.-B."/>
            <person name="Maier U.G."/>
            <person name="McRose D."/>
            <person name="Mock T."/>
            <person name="Neilson J.A."/>
            <person name="Onodera N.T."/>
            <person name="Poole A.M."/>
            <person name="Pritham E.J."/>
            <person name="Richards T.A."/>
            <person name="Rocap G."/>
            <person name="Roy S.W."/>
            <person name="Sarai C."/>
            <person name="Schaack S."/>
            <person name="Shirato S."/>
            <person name="Slamovits C.H."/>
            <person name="Spencer D.F."/>
            <person name="Suzuki S."/>
            <person name="Worden A.Z."/>
            <person name="Zauner S."/>
            <person name="Barry K."/>
            <person name="Bell C."/>
            <person name="Bharti A.K."/>
            <person name="Crow J.A."/>
            <person name="Grimwood J."/>
            <person name="Kramer R."/>
            <person name="Lindquist E."/>
            <person name="Lucas S."/>
            <person name="Salamov A."/>
            <person name="McFadden G.I."/>
            <person name="Lane C.E."/>
            <person name="Keeling P.J."/>
            <person name="Gray M.W."/>
            <person name="Grigoriev I.V."/>
            <person name="Archibald J.M."/>
        </authorList>
    </citation>
    <scope>NUCLEOTIDE SEQUENCE</scope>
    <source>
        <strain evidence="4">CCMP2712</strain>
    </source>
</reference>
<evidence type="ECO:0000256" key="1">
    <source>
        <dbReference type="SAM" id="MobiDB-lite"/>
    </source>
</evidence>
<dbReference type="PaxDb" id="55529-EKX43305"/>
<dbReference type="InterPro" id="IPR028978">
    <property type="entry name" value="Chorismate_lyase_/UTRA_dom_sf"/>
</dbReference>
<sequence>MCHRENQTNEDDPCMANPRPQPPASSSDFKSLQSKSEATELLQRLTSIFPESQVVVETNILAVLTPCNVQDSQFHWAHPDEISVAHHKTLVHEEHLTKVLQEKHGGLEVRVEKSVFLERNVYARKIFLVSPDGTTVAHAILLAFLDRLPAAVGEGVREEKVPFGRLLMQHVSERCVHLMSCWHVELGRDLEPHLCSQAHRRTSGRVVTIECAGKVAAEVLEILRVE</sequence>
<reference evidence="2 4" key="1">
    <citation type="journal article" date="2012" name="Nature">
        <title>Algal genomes reveal evolutionary mosaicism and the fate of nucleomorphs.</title>
        <authorList>
            <consortium name="DOE Joint Genome Institute"/>
            <person name="Curtis B.A."/>
            <person name="Tanifuji G."/>
            <person name="Burki F."/>
            <person name="Gruber A."/>
            <person name="Irimia M."/>
            <person name="Maruyama S."/>
            <person name="Arias M.C."/>
            <person name="Ball S.G."/>
            <person name="Gile G.H."/>
            <person name="Hirakawa Y."/>
            <person name="Hopkins J.F."/>
            <person name="Kuo A."/>
            <person name="Rensing S.A."/>
            <person name="Schmutz J."/>
            <person name="Symeonidi A."/>
            <person name="Elias M."/>
            <person name="Eveleigh R.J."/>
            <person name="Herman E.K."/>
            <person name="Klute M.J."/>
            <person name="Nakayama T."/>
            <person name="Obornik M."/>
            <person name="Reyes-Prieto A."/>
            <person name="Armbrust E.V."/>
            <person name="Aves S.J."/>
            <person name="Beiko R.G."/>
            <person name="Coutinho P."/>
            <person name="Dacks J.B."/>
            <person name="Durnford D.G."/>
            <person name="Fast N.M."/>
            <person name="Green B.R."/>
            <person name="Grisdale C.J."/>
            <person name="Hempel F."/>
            <person name="Henrissat B."/>
            <person name="Hoppner M.P."/>
            <person name="Ishida K."/>
            <person name="Kim E."/>
            <person name="Koreny L."/>
            <person name="Kroth P.G."/>
            <person name="Liu Y."/>
            <person name="Malik S.B."/>
            <person name="Maier U.G."/>
            <person name="McRose D."/>
            <person name="Mock T."/>
            <person name="Neilson J.A."/>
            <person name="Onodera N.T."/>
            <person name="Poole A.M."/>
            <person name="Pritham E.J."/>
            <person name="Richards T.A."/>
            <person name="Rocap G."/>
            <person name="Roy S.W."/>
            <person name="Sarai C."/>
            <person name="Schaack S."/>
            <person name="Shirato S."/>
            <person name="Slamovits C.H."/>
            <person name="Spencer D.F."/>
            <person name="Suzuki S."/>
            <person name="Worden A.Z."/>
            <person name="Zauner S."/>
            <person name="Barry K."/>
            <person name="Bell C."/>
            <person name="Bharti A.K."/>
            <person name="Crow J.A."/>
            <person name="Grimwood J."/>
            <person name="Kramer R."/>
            <person name="Lindquist E."/>
            <person name="Lucas S."/>
            <person name="Salamov A."/>
            <person name="McFadden G.I."/>
            <person name="Lane C.E."/>
            <person name="Keeling P.J."/>
            <person name="Gray M.W."/>
            <person name="Grigoriev I.V."/>
            <person name="Archibald J.M."/>
        </authorList>
    </citation>
    <scope>NUCLEOTIDE SEQUENCE</scope>
    <source>
        <strain evidence="2 4">CCMP2712</strain>
    </source>
</reference>
<dbReference type="EMBL" id="JH993011">
    <property type="protein sequence ID" value="EKX43305.1"/>
    <property type="molecule type" value="Genomic_DNA"/>
</dbReference>
<dbReference type="HOGENOM" id="CLU_1226813_0_0_1"/>
<dbReference type="GeneID" id="17299961"/>
<evidence type="ECO:0000313" key="4">
    <source>
        <dbReference type="Proteomes" id="UP000011087"/>
    </source>
</evidence>
<feature type="region of interest" description="Disordered" evidence="1">
    <location>
        <begin position="1"/>
        <end position="33"/>
    </location>
</feature>
<protein>
    <submittedName>
        <fullName evidence="2 3">Uncharacterized protein</fullName>
    </submittedName>
</protein>
<dbReference type="Proteomes" id="UP000011087">
    <property type="component" value="Unassembled WGS sequence"/>
</dbReference>
<evidence type="ECO:0000313" key="3">
    <source>
        <dbReference type="EnsemblProtists" id="EKX43305"/>
    </source>
</evidence>
<dbReference type="EnsemblProtists" id="EKX43305">
    <property type="protein sequence ID" value="EKX43305"/>
    <property type="gene ID" value="GUITHDRAFT_163897"/>
</dbReference>
<gene>
    <name evidence="2" type="ORF">GUITHDRAFT_163897</name>
</gene>
<dbReference type="AlphaFoldDB" id="L1J5G2"/>
<accession>L1J5G2</accession>
<dbReference type="SUPFAM" id="SSF64288">
    <property type="entry name" value="Chorismate lyase-like"/>
    <property type="match status" value="1"/>
</dbReference>
<reference evidence="3" key="3">
    <citation type="submission" date="2016-03" db="UniProtKB">
        <authorList>
            <consortium name="EnsemblProtists"/>
        </authorList>
    </citation>
    <scope>IDENTIFICATION</scope>
</reference>
<name>L1J5G2_GUITC</name>
<dbReference type="OrthoDB" id="10542453at2759"/>
<keyword evidence="4" id="KW-1185">Reference proteome</keyword>
<dbReference type="Gene3D" id="3.40.1410.10">
    <property type="entry name" value="Chorismate lyase-like"/>
    <property type="match status" value="1"/>
</dbReference>
<organism evidence="2">
    <name type="scientific">Guillardia theta (strain CCMP2712)</name>
    <name type="common">Cryptophyte</name>
    <dbReference type="NCBI Taxonomy" id="905079"/>
    <lineage>
        <taxon>Eukaryota</taxon>
        <taxon>Cryptophyceae</taxon>
        <taxon>Pyrenomonadales</taxon>
        <taxon>Geminigeraceae</taxon>
        <taxon>Guillardia</taxon>
    </lineage>
</organism>
<evidence type="ECO:0000313" key="2">
    <source>
        <dbReference type="EMBL" id="EKX43305.1"/>
    </source>
</evidence>
<dbReference type="KEGG" id="gtt:GUITHDRAFT_163897"/>
<proteinExistence type="predicted"/>
<dbReference type="RefSeq" id="XP_005830285.1">
    <property type="nucleotide sequence ID" value="XM_005830228.1"/>
</dbReference>